<dbReference type="Pfam" id="PF01453">
    <property type="entry name" value="B_lectin"/>
    <property type="match status" value="1"/>
</dbReference>
<organism evidence="10 11">
    <name type="scientific">Hordeum vulgare subsp. vulgare</name>
    <name type="common">Domesticated barley</name>
    <dbReference type="NCBI Taxonomy" id="112509"/>
    <lineage>
        <taxon>Eukaryota</taxon>
        <taxon>Viridiplantae</taxon>
        <taxon>Streptophyta</taxon>
        <taxon>Embryophyta</taxon>
        <taxon>Tracheophyta</taxon>
        <taxon>Spermatophyta</taxon>
        <taxon>Magnoliopsida</taxon>
        <taxon>Liliopsida</taxon>
        <taxon>Poales</taxon>
        <taxon>Poaceae</taxon>
        <taxon>BOP clade</taxon>
        <taxon>Pooideae</taxon>
        <taxon>Triticodae</taxon>
        <taxon>Triticeae</taxon>
        <taxon>Hordeinae</taxon>
        <taxon>Hordeum</taxon>
    </lineage>
</organism>
<reference evidence="11" key="1">
    <citation type="journal article" date="2012" name="Nature">
        <title>A physical, genetic and functional sequence assembly of the barley genome.</title>
        <authorList>
            <consortium name="The International Barley Genome Sequencing Consortium"/>
            <person name="Mayer K.F."/>
            <person name="Waugh R."/>
            <person name="Brown J.W."/>
            <person name="Schulman A."/>
            <person name="Langridge P."/>
            <person name="Platzer M."/>
            <person name="Fincher G.B."/>
            <person name="Muehlbauer G.J."/>
            <person name="Sato K."/>
            <person name="Close T.J."/>
            <person name="Wise R.P."/>
            <person name="Stein N."/>
        </authorList>
    </citation>
    <scope>NUCLEOTIDE SEQUENCE [LARGE SCALE GENOMIC DNA]</scope>
    <source>
        <strain evidence="11">cv. Morex</strain>
    </source>
</reference>
<dbReference type="Proteomes" id="UP000011116">
    <property type="component" value="Chromosome 3H"/>
</dbReference>
<comment type="subcellular location">
    <subcellularLocation>
        <location evidence="1">Membrane</location>
        <topology evidence="1">Single-pass type I membrane protein</topology>
    </subcellularLocation>
</comment>
<evidence type="ECO:0000256" key="4">
    <source>
        <dbReference type="ARBA" id="ARBA00023170"/>
    </source>
</evidence>
<dbReference type="InterPro" id="IPR051343">
    <property type="entry name" value="G-type_lectin_kinases/EP1-like"/>
</dbReference>
<reference evidence="10" key="3">
    <citation type="submission" date="2022-01" db="UniProtKB">
        <authorList>
            <consortium name="EnsemblPlants"/>
        </authorList>
    </citation>
    <scope>IDENTIFICATION</scope>
    <source>
        <strain evidence="10">subsp. vulgare</strain>
    </source>
</reference>
<dbReference type="Gene3D" id="2.90.10.30">
    <property type="match status" value="1"/>
</dbReference>
<keyword evidence="11" id="KW-1185">Reference proteome</keyword>
<dbReference type="PROSITE" id="PS50927">
    <property type="entry name" value="BULB_LECTIN"/>
    <property type="match status" value="1"/>
</dbReference>
<dbReference type="EC" id="2.7.11.1" evidence="2"/>
<dbReference type="EnsemblPlants" id="HORVU.MOREX.r3.3HG0323400.1">
    <property type="protein sequence ID" value="HORVU.MOREX.r3.3HG0323400.1.CDS1"/>
    <property type="gene ID" value="HORVU.MOREX.r3.3HG0323400"/>
</dbReference>
<keyword evidence="3 7" id="KW-0732">Signal</keyword>
<evidence type="ECO:0000256" key="6">
    <source>
        <dbReference type="ARBA" id="ARBA00048679"/>
    </source>
</evidence>
<evidence type="ECO:0000256" key="2">
    <source>
        <dbReference type="ARBA" id="ARBA00012513"/>
    </source>
</evidence>
<evidence type="ECO:0000313" key="10">
    <source>
        <dbReference type="EnsemblPlants" id="HORVU.MOREX.r3.3HG0323400.1.CDS1"/>
    </source>
</evidence>
<dbReference type="GO" id="GO:0004674">
    <property type="term" value="F:protein serine/threonine kinase activity"/>
    <property type="evidence" value="ECO:0007669"/>
    <property type="project" value="UniProtKB-EC"/>
</dbReference>
<dbReference type="FunFam" id="2.90.10.30:FF:000003">
    <property type="entry name" value="Os04g0303100 protein"/>
    <property type="match status" value="1"/>
</dbReference>
<dbReference type="GO" id="GO:0051707">
    <property type="term" value="P:response to other organism"/>
    <property type="evidence" value="ECO:0007669"/>
    <property type="project" value="UniProtKB-ARBA"/>
</dbReference>
<dbReference type="PANTHER" id="PTHR47976">
    <property type="entry name" value="G-TYPE LECTIN S-RECEPTOR-LIKE SERINE/THREONINE-PROTEIN KINASE SD2-5"/>
    <property type="match status" value="1"/>
</dbReference>
<dbReference type="SUPFAM" id="SSF51110">
    <property type="entry name" value="alpha-D-mannose-specific plant lectins"/>
    <property type="match status" value="1"/>
</dbReference>
<name>A0A8I7BB65_HORVV</name>
<keyword evidence="4" id="KW-0675">Receptor</keyword>
<dbReference type="InterPro" id="IPR003609">
    <property type="entry name" value="Pan_app"/>
</dbReference>
<dbReference type="OMA" id="QYMRLEY"/>
<evidence type="ECO:0000259" key="8">
    <source>
        <dbReference type="PROSITE" id="PS50927"/>
    </source>
</evidence>
<dbReference type="CDD" id="cd00028">
    <property type="entry name" value="B_lectin"/>
    <property type="match status" value="1"/>
</dbReference>
<evidence type="ECO:0000256" key="7">
    <source>
        <dbReference type="SAM" id="SignalP"/>
    </source>
</evidence>
<evidence type="ECO:0000256" key="3">
    <source>
        <dbReference type="ARBA" id="ARBA00022729"/>
    </source>
</evidence>
<dbReference type="Gramene" id="HORVU.MOREX.r3.3HG0323400.1">
    <property type="protein sequence ID" value="HORVU.MOREX.r3.3HG0323400.1.CDS1"/>
    <property type="gene ID" value="HORVU.MOREX.r3.3HG0323400"/>
</dbReference>
<dbReference type="PROSITE" id="PS50948">
    <property type="entry name" value="PAN"/>
    <property type="match status" value="1"/>
</dbReference>
<evidence type="ECO:0000259" key="9">
    <source>
        <dbReference type="PROSITE" id="PS50948"/>
    </source>
</evidence>
<protein>
    <recommendedName>
        <fullName evidence="2">non-specific serine/threonine protein kinase</fullName>
        <ecNumber evidence="2">2.7.11.1</ecNumber>
    </recommendedName>
</protein>
<dbReference type="SMR" id="A0A8I7BB65"/>
<dbReference type="PANTHER" id="PTHR47976:SF112">
    <property type="entry name" value="BULB-TYPE LECTIN DOMAIN-CONTAINING PROTEIN"/>
    <property type="match status" value="1"/>
</dbReference>
<feature type="chain" id="PRO_5035190963" description="non-specific serine/threonine protein kinase" evidence="7">
    <location>
        <begin position="26"/>
        <end position="473"/>
    </location>
</feature>
<reference evidence="10" key="2">
    <citation type="submission" date="2020-10" db="EMBL/GenBank/DDBJ databases">
        <authorList>
            <person name="Scholz U."/>
            <person name="Mascher M."/>
            <person name="Fiebig A."/>
        </authorList>
    </citation>
    <scope>NUCLEOTIDE SEQUENCE [LARGE SCALE GENOMIC DNA]</scope>
    <source>
        <strain evidence="10">cv. Morex</strain>
    </source>
</reference>
<dbReference type="InterPro" id="IPR001480">
    <property type="entry name" value="Bulb-type_lectin_dom"/>
</dbReference>
<feature type="domain" description="Bulb-type lectin" evidence="8">
    <location>
        <begin position="77"/>
        <end position="192"/>
    </location>
</feature>
<accession>A0A8I7BB65</accession>
<dbReference type="AlphaFoldDB" id="A0A8I7BB65"/>
<comment type="catalytic activity">
    <reaction evidence="5">
        <text>L-threonyl-[protein] + ATP = O-phospho-L-threonyl-[protein] + ADP + H(+)</text>
        <dbReference type="Rhea" id="RHEA:46608"/>
        <dbReference type="Rhea" id="RHEA-COMP:11060"/>
        <dbReference type="Rhea" id="RHEA-COMP:11605"/>
        <dbReference type="ChEBI" id="CHEBI:15378"/>
        <dbReference type="ChEBI" id="CHEBI:30013"/>
        <dbReference type="ChEBI" id="CHEBI:30616"/>
        <dbReference type="ChEBI" id="CHEBI:61977"/>
        <dbReference type="ChEBI" id="CHEBI:456216"/>
        <dbReference type="EC" id="2.7.11.1"/>
    </reaction>
</comment>
<sequence length="473" mass="50451">MMMHRATATIIALVCCLLAGGGARAQPFDYPAARLATTWANTDAALPHHVVYTDGSVARAALLRLNPAGLGPSYAFGFFCTASQPRGDGPAAPCTEFLLGVAVVYCNSGAGMTFVTAGVPQVVWSANRGSPVRHGAAAELTVDGDLVLRSSNGAVVWSAGAKGRSVAGARIGIDGNLVLFDGRNDTVWQSFDHPTNTLLVGQSLKHGTRLTANASTADWRDGRLFLAVDDDGLSAYVNATPPQRYYHLGLREAAPGAYVTYTDGSLTVSARPGAPPLAAIQLPTVGAGTVQYMRLEHDGHLRIYEWRSGWAPVYDVLRLFPDGGCAFPTACGAYGVCTDDTQCSCPDAANFRAVDFRRPNRGCVPTTPPPTSCRSSPGRPRAQHRLVSLASTAYFNDHTTSMRAMERVSEEACKRACLDDCACAAAQFYYGRDAGDGSCYLQSEVFSMQTVRPEVVHYNSTMHIKVQAKPTRN</sequence>
<dbReference type="SMART" id="SM00108">
    <property type="entry name" value="B_lectin"/>
    <property type="match status" value="1"/>
</dbReference>
<evidence type="ECO:0000256" key="1">
    <source>
        <dbReference type="ARBA" id="ARBA00004479"/>
    </source>
</evidence>
<evidence type="ECO:0000313" key="11">
    <source>
        <dbReference type="Proteomes" id="UP000011116"/>
    </source>
</evidence>
<feature type="signal peptide" evidence="7">
    <location>
        <begin position="1"/>
        <end position="25"/>
    </location>
</feature>
<evidence type="ECO:0000256" key="5">
    <source>
        <dbReference type="ARBA" id="ARBA00047899"/>
    </source>
</evidence>
<proteinExistence type="predicted"/>
<feature type="domain" description="Apple" evidence="9">
    <location>
        <begin position="373"/>
        <end position="462"/>
    </location>
</feature>
<dbReference type="InterPro" id="IPR036426">
    <property type="entry name" value="Bulb-type_lectin_dom_sf"/>
</dbReference>
<comment type="catalytic activity">
    <reaction evidence="6">
        <text>L-seryl-[protein] + ATP = O-phospho-L-seryl-[protein] + ADP + H(+)</text>
        <dbReference type="Rhea" id="RHEA:17989"/>
        <dbReference type="Rhea" id="RHEA-COMP:9863"/>
        <dbReference type="Rhea" id="RHEA-COMP:11604"/>
        <dbReference type="ChEBI" id="CHEBI:15378"/>
        <dbReference type="ChEBI" id="CHEBI:29999"/>
        <dbReference type="ChEBI" id="CHEBI:30616"/>
        <dbReference type="ChEBI" id="CHEBI:83421"/>
        <dbReference type="ChEBI" id="CHEBI:456216"/>
        <dbReference type="EC" id="2.7.11.1"/>
    </reaction>
</comment>
<dbReference type="GO" id="GO:0016020">
    <property type="term" value="C:membrane"/>
    <property type="evidence" value="ECO:0007669"/>
    <property type="project" value="UniProtKB-SubCell"/>
</dbReference>